<evidence type="ECO:0000313" key="13">
    <source>
        <dbReference type="WBParaSite" id="nRc.2.0.1.t13639-RA"/>
    </source>
</evidence>
<name>A0A915IIJ8_ROMCU</name>
<protein>
    <submittedName>
        <fullName evidence="13">FZ domain-containing protein</fullName>
    </submittedName>
</protein>
<dbReference type="OMA" id="LNCHTEA"/>
<comment type="subcellular location">
    <subcellularLocation>
        <location evidence="1">Secreted</location>
    </subcellularLocation>
</comment>
<evidence type="ECO:0000256" key="3">
    <source>
        <dbReference type="ARBA" id="ARBA00022473"/>
    </source>
</evidence>
<dbReference type="InterPro" id="IPR020067">
    <property type="entry name" value="Frizzled_dom"/>
</dbReference>
<dbReference type="Proteomes" id="UP000887565">
    <property type="component" value="Unplaced"/>
</dbReference>
<evidence type="ECO:0000256" key="8">
    <source>
        <dbReference type="ARBA" id="ARBA00023157"/>
    </source>
</evidence>
<proteinExistence type="inferred from homology"/>
<keyword evidence="3" id="KW-0217">Developmental protein</keyword>
<feature type="chain" id="PRO_5037713468" evidence="10">
    <location>
        <begin position="19"/>
        <end position="201"/>
    </location>
</feature>
<evidence type="ECO:0000256" key="2">
    <source>
        <dbReference type="ARBA" id="ARBA00010054"/>
    </source>
</evidence>
<dbReference type="FunFam" id="1.10.2000.10:FF:000001">
    <property type="entry name" value="secreted frizzled-related protein 2"/>
    <property type="match status" value="1"/>
</dbReference>
<evidence type="ECO:0000256" key="10">
    <source>
        <dbReference type="SAM" id="SignalP"/>
    </source>
</evidence>
<evidence type="ECO:0000256" key="1">
    <source>
        <dbReference type="ARBA" id="ARBA00004613"/>
    </source>
</evidence>
<dbReference type="InterPro" id="IPR015526">
    <property type="entry name" value="Frizzled/SFRP"/>
</dbReference>
<evidence type="ECO:0000313" key="12">
    <source>
        <dbReference type="Proteomes" id="UP000887565"/>
    </source>
</evidence>
<organism evidence="12 13">
    <name type="scientific">Romanomermis culicivorax</name>
    <name type="common">Nematode worm</name>
    <dbReference type="NCBI Taxonomy" id="13658"/>
    <lineage>
        <taxon>Eukaryota</taxon>
        <taxon>Metazoa</taxon>
        <taxon>Ecdysozoa</taxon>
        <taxon>Nematoda</taxon>
        <taxon>Enoplea</taxon>
        <taxon>Dorylaimia</taxon>
        <taxon>Mermithida</taxon>
        <taxon>Mermithoidea</taxon>
        <taxon>Mermithidae</taxon>
        <taxon>Romanomermis</taxon>
    </lineage>
</organism>
<keyword evidence="6 10" id="KW-0732">Signal</keyword>
<feature type="disulfide bond" evidence="9">
    <location>
        <begin position="83"/>
        <end position="129"/>
    </location>
</feature>
<comment type="caution">
    <text evidence="9">Lacks conserved residue(s) required for the propagation of feature annotation.</text>
</comment>
<evidence type="ECO:0000259" key="11">
    <source>
        <dbReference type="PROSITE" id="PS50038"/>
    </source>
</evidence>
<feature type="domain" description="FZ" evidence="11">
    <location>
        <begin position="68"/>
        <end position="185"/>
    </location>
</feature>
<sequence>MQKIRSLTFLAIVVYSSCLNNNYANRLSSSDEAIFDSSIYVSDDSSAAAAAASSSWPLLGAGAGSKMGQAAACVSIPRNFSLCHGIDYDKMRLPNLLEHETLDEAVQQSTPWVSLLRLNCHTEAKLFLCSLFAPVCLERAIYPCRSLCETVKTGCEKRMQAYGFPWPDMLNCAKFPVTNDMCIQPRENYQGKMKKCKVKEM</sequence>
<keyword evidence="5" id="KW-0879">Wnt signaling pathway</keyword>
<dbReference type="WBParaSite" id="nRc.2.0.1.t13639-RA">
    <property type="protein sequence ID" value="nRc.2.0.1.t13639-RA"/>
    <property type="gene ID" value="nRc.2.0.1.g13639"/>
</dbReference>
<keyword evidence="4" id="KW-0964">Secreted</keyword>
<dbReference type="AlphaFoldDB" id="A0A915IIJ8"/>
<dbReference type="GO" id="GO:0030154">
    <property type="term" value="P:cell differentiation"/>
    <property type="evidence" value="ECO:0007669"/>
    <property type="project" value="UniProtKB-KW"/>
</dbReference>
<keyword evidence="12" id="KW-1185">Reference proteome</keyword>
<feature type="signal peptide" evidence="10">
    <location>
        <begin position="1"/>
        <end position="18"/>
    </location>
</feature>
<dbReference type="GO" id="GO:0005615">
    <property type="term" value="C:extracellular space"/>
    <property type="evidence" value="ECO:0007669"/>
    <property type="project" value="TreeGrafter"/>
</dbReference>
<evidence type="ECO:0000256" key="5">
    <source>
        <dbReference type="ARBA" id="ARBA00022687"/>
    </source>
</evidence>
<keyword evidence="8 9" id="KW-1015">Disulfide bond</keyword>
<comment type="similarity">
    <text evidence="2">Belongs to the secreted frizzled-related protein (sFRP) family.</text>
</comment>
<reference evidence="13" key="1">
    <citation type="submission" date="2022-11" db="UniProtKB">
        <authorList>
            <consortium name="WormBaseParasite"/>
        </authorList>
    </citation>
    <scope>IDENTIFICATION</scope>
</reference>
<dbReference type="Gene3D" id="1.10.2000.10">
    <property type="entry name" value="Frizzled cysteine-rich domain"/>
    <property type="match status" value="1"/>
</dbReference>
<dbReference type="SMART" id="SM00063">
    <property type="entry name" value="FRI"/>
    <property type="match status" value="1"/>
</dbReference>
<dbReference type="Pfam" id="PF01392">
    <property type="entry name" value="Fz"/>
    <property type="match status" value="1"/>
</dbReference>
<evidence type="ECO:0000256" key="4">
    <source>
        <dbReference type="ARBA" id="ARBA00022525"/>
    </source>
</evidence>
<dbReference type="GO" id="GO:0060070">
    <property type="term" value="P:canonical Wnt signaling pathway"/>
    <property type="evidence" value="ECO:0007669"/>
    <property type="project" value="TreeGrafter"/>
</dbReference>
<dbReference type="InterPro" id="IPR036790">
    <property type="entry name" value="Frizzled_dom_sf"/>
</dbReference>
<feature type="disulfide bond" evidence="9">
    <location>
        <begin position="148"/>
        <end position="172"/>
    </location>
</feature>
<keyword evidence="7" id="KW-0221">Differentiation</keyword>
<dbReference type="SUPFAM" id="SSF63501">
    <property type="entry name" value="Frizzled cysteine-rich domain"/>
    <property type="match status" value="1"/>
</dbReference>
<dbReference type="PANTHER" id="PTHR11309">
    <property type="entry name" value="FRIZZLED"/>
    <property type="match status" value="1"/>
</dbReference>
<dbReference type="GO" id="GO:0035567">
    <property type="term" value="P:non-canonical Wnt signaling pathway"/>
    <property type="evidence" value="ECO:0007669"/>
    <property type="project" value="TreeGrafter"/>
</dbReference>
<evidence type="ECO:0000256" key="6">
    <source>
        <dbReference type="ARBA" id="ARBA00022729"/>
    </source>
</evidence>
<accession>A0A915IIJ8</accession>
<dbReference type="PROSITE" id="PS50038">
    <property type="entry name" value="FZ"/>
    <property type="match status" value="1"/>
</dbReference>
<dbReference type="GO" id="GO:0017147">
    <property type="term" value="F:Wnt-protein binding"/>
    <property type="evidence" value="ECO:0007669"/>
    <property type="project" value="TreeGrafter"/>
</dbReference>
<evidence type="ECO:0000256" key="7">
    <source>
        <dbReference type="ARBA" id="ARBA00022782"/>
    </source>
</evidence>
<evidence type="ECO:0000256" key="9">
    <source>
        <dbReference type="PROSITE-ProRule" id="PRU00090"/>
    </source>
</evidence>
<dbReference type="PANTHER" id="PTHR11309:SF148">
    <property type="entry name" value="SECRETED FRIZZLED-RELATED PROTEIN 1"/>
    <property type="match status" value="1"/>
</dbReference>